<dbReference type="Pfam" id="PF13620">
    <property type="entry name" value="CarboxypepD_reg"/>
    <property type="match status" value="1"/>
</dbReference>
<proteinExistence type="predicted"/>
<dbReference type="Proteomes" id="UP000019151">
    <property type="component" value="Chromosome"/>
</dbReference>
<feature type="region of interest" description="Disordered" evidence="2">
    <location>
        <begin position="697"/>
        <end position="716"/>
    </location>
</feature>
<dbReference type="GO" id="GO:0015344">
    <property type="term" value="F:siderophore uptake transmembrane transporter activity"/>
    <property type="evidence" value="ECO:0007669"/>
    <property type="project" value="TreeGrafter"/>
</dbReference>
<dbReference type="RefSeq" id="WP_025411837.1">
    <property type="nucleotide sequence ID" value="NZ_CP007128.1"/>
</dbReference>
<feature type="chain" id="PRO_5004794457" evidence="3">
    <location>
        <begin position="24"/>
        <end position="786"/>
    </location>
</feature>
<dbReference type="InterPro" id="IPR013784">
    <property type="entry name" value="Carb-bd-like_fold"/>
</dbReference>
<dbReference type="OrthoDB" id="9803050at2"/>
<dbReference type="EMBL" id="CP007128">
    <property type="protein sequence ID" value="AHG90367.1"/>
    <property type="molecule type" value="Genomic_DNA"/>
</dbReference>
<dbReference type="GO" id="GO:0044718">
    <property type="term" value="P:siderophore transmembrane transport"/>
    <property type="evidence" value="ECO:0007669"/>
    <property type="project" value="TreeGrafter"/>
</dbReference>
<gene>
    <name evidence="5" type="ORF">J421_2830</name>
</gene>
<keyword evidence="1 3" id="KW-0732">Signal</keyword>
<dbReference type="InterPro" id="IPR012910">
    <property type="entry name" value="Plug_dom"/>
</dbReference>
<dbReference type="PANTHER" id="PTHR30069">
    <property type="entry name" value="TONB-DEPENDENT OUTER MEMBRANE RECEPTOR"/>
    <property type="match status" value="1"/>
</dbReference>
<feature type="signal peptide" evidence="3">
    <location>
        <begin position="1"/>
        <end position="23"/>
    </location>
</feature>
<evidence type="ECO:0000256" key="3">
    <source>
        <dbReference type="SAM" id="SignalP"/>
    </source>
</evidence>
<dbReference type="GO" id="GO:0030246">
    <property type="term" value="F:carbohydrate binding"/>
    <property type="evidence" value="ECO:0007669"/>
    <property type="project" value="InterPro"/>
</dbReference>
<dbReference type="HOGENOM" id="CLU_016599_0_0_0"/>
<dbReference type="InterPro" id="IPR037066">
    <property type="entry name" value="Plug_dom_sf"/>
</dbReference>
<evidence type="ECO:0000313" key="6">
    <source>
        <dbReference type="Proteomes" id="UP000019151"/>
    </source>
</evidence>
<dbReference type="SUPFAM" id="SSF56935">
    <property type="entry name" value="Porins"/>
    <property type="match status" value="1"/>
</dbReference>
<evidence type="ECO:0000256" key="2">
    <source>
        <dbReference type="SAM" id="MobiDB-lite"/>
    </source>
</evidence>
<reference evidence="5 6" key="1">
    <citation type="journal article" date="2014" name="Genome Announc.">
        <title>Genome Sequence and Methylome of Soil Bacterium Gemmatirosa kalamazoonensis KBS708T, a Member of the Rarely Cultivated Gemmatimonadetes Phylum.</title>
        <authorList>
            <person name="Debruyn J.M."/>
            <person name="Radosevich M."/>
            <person name="Wommack K.E."/>
            <person name="Polson S.W."/>
            <person name="Hauser L.J."/>
            <person name="Fawaz M.N."/>
            <person name="Korlach J."/>
            <person name="Tsai Y.C."/>
        </authorList>
    </citation>
    <scope>NUCLEOTIDE SEQUENCE [LARGE SCALE GENOMIC DNA]</scope>
    <source>
        <strain evidence="5 6">KBS708</strain>
    </source>
</reference>
<dbReference type="Pfam" id="PF07715">
    <property type="entry name" value="Plug"/>
    <property type="match status" value="1"/>
</dbReference>
<dbReference type="GO" id="GO:0009279">
    <property type="term" value="C:cell outer membrane"/>
    <property type="evidence" value="ECO:0007669"/>
    <property type="project" value="TreeGrafter"/>
</dbReference>
<dbReference type="eggNOG" id="COG4771">
    <property type="taxonomic scope" value="Bacteria"/>
</dbReference>
<dbReference type="InParanoid" id="W0RIV2"/>
<dbReference type="InterPro" id="IPR039426">
    <property type="entry name" value="TonB-dep_rcpt-like"/>
</dbReference>
<dbReference type="KEGG" id="gba:J421_2830"/>
<evidence type="ECO:0000259" key="4">
    <source>
        <dbReference type="Pfam" id="PF07715"/>
    </source>
</evidence>
<dbReference type="PATRIC" id="fig|861299.3.peg.2881"/>
<name>W0RIV2_9BACT</name>
<keyword evidence="6" id="KW-1185">Reference proteome</keyword>
<accession>W0RIV2</accession>
<dbReference type="SUPFAM" id="SSF49452">
    <property type="entry name" value="Starch-binding domain-like"/>
    <property type="match status" value="1"/>
</dbReference>
<evidence type="ECO:0000256" key="1">
    <source>
        <dbReference type="ARBA" id="ARBA00022729"/>
    </source>
</evidence>
<feature type="domain" description="TonB-dependent receptor plug" evidence="4">
    <location>
        <begin position="158"/>
        <end position="233"/>
    </location>
</feature>
<keyword evidence="5" id="KW-0675">Receptor</keyword>
<dbReference type="PANTHER" id="PTHR30069:SF29">
    <property type="entry name" value="HEMOGLOBIN AND HEMOGLOBIN-HAPTOGLOBIN-BINDING PROTEIN 1-RELATED"/>
    <property type="match status" value="1"/>
</dbReference>
<dbReference type="AlphaFoldDB" id="W0RIV2"/>
<sequence>MSPISRTIPLVVAALTAASSLGAQPRPATGAVRVRVASAVTGEGVPRAVVSLDAPNAAPRRLSADDAGVASFGGLAAHAWTVHARALGYRPAASTVNVRAGDTTVVTLRLDPAPQTLEAMRAEEHATERGQFERTPDPGAITLTGRAMRSVPSIGEPDVLRAAQLLAGVVARNDYTAGYNVRGGESDQNLVLLDGIPVYNPFHLGGLFGTFIDQAVGSVDMLVGGFPAEYGGRLSSVLDVHTREPERAGVHGTVGVSMLTSSATLGGTVDDGRGAWTVGARRTYIDKVVGALTSKTLPYHFQDAQGSARWAVGGGTLSLTAYAGSDDLGGSFADFGDSSQAGGGAFAFRWGNRLAGLAYRRPLGGGRWRDSARVSQRASVTAFSTLLDLGAGTIRFSDDLLEMQAAGQLLAWHGAHQPRVGYELSHLAIDYDVTSTGSGAALFTLRQRPTALSLYADDLWKPDDRLLARLGVRAEGVSGARWAGISPRASVRWFATPDLAFTVAAGQYAQWTHALRNEDVPVRIFDFWIASDRYTPVSTATHAIAGAERWFGARTFVRAEGYAKRYRHLVEPNDADDPAVRGDEFRGVHGWSYGADVLVRRLEGSRFSGWLAYGYGVGSRAHDALGDGASPGGVLSTDEGAYWPAQDRRHNLNLVGSWKLGRGYVLGTRFGYGSGTPFTDVTGQIVRRLYDGSNNTWDTGVNRPGPEPVGGARNASRYPPFHRLDLGVTRTFVRGRTTWTPSLQLINVYNRQNTFVYAFDYQANPPTRTAISQFPLLPSVGLTVEF</sequence>
<protein>
    <submittedName>
        <fullName evidence="5">TonB-dependent receptor plug</fullName>
    </submittedName>
</protein>
<evidence type="ECO:0000313" key="5">
    <source>
        <dbReference type="EMBL" id="AHG90367.1"/>
    </source>
</evidence>
<dbReference type="STRING" id="861299.J421_2830"/>
<dbReference type="Gene3D" id="2.60.40.1120">
    <property type="entry name" value="Carboxypeptidase-like, regulatory domain"/>
    <property type="match status" value="1"/>
</dbReference>
<dbReference type="Gene3D" id="2.170.130.10">
    <property type="entry name" value="TonB-dependent receptor, plug domain"/>
    <property type="match status" value="1"/>
</dbReference>
<organism evidence="5 6">
    <name type="scientific">Gemmatirosa kalamazoonensis</name>
    <dbReference type="NCBI Taxonomy" id="861299"/>
    <lineage>
        <taxon>Bacteria</taxon>
        <taxon>Pseudomonadati</taxon>
        <taxon>Gemmatimonadota</taxon>
        <taxon>Gemmatimonadia</taxon>
        <taxon>Gemmatimonadales</taxon>
        <taxon>Gemmatimonadaceae</taxon>
        <taxon>Gemmatirosa</taxon>
    </lineage>
</organism>